<dbReference type="EMBL" id="MFLA01000010">
    <property type="protein sequence ID" value="OGG60375.1"/>
    <property type="molecule type" value="Genomic_DNA"/>
</dbReference>
<feature type="transmembrane region" description="Helical" evidence="1">
    <location>
        <begin position="15"/>
        <end position="31"/>
    </location>
</feature>
<keyword evidence="1" id="KW-1133">Transmembrane helix</keyword>
<evidence type="ECO:0008006" key="4">
    <source>
        <dbReference type="Google" id="ProtNLM"/>
    </source>
</evidence>
<evidence type="ECO:0000313" key="2">
    <source>
        <dbReference type="EMBL" id="OGG60375.1"/>
    </source>
</evidence>
<feature type="transmembrane region" description="Helical" evidence="1">
    <location>
        <begin position="71"/>
        <end position="90"/>
    </location>
</feature>
<keyword evidence="1" id="KW-0812">Transmembrane</keyword>
<evidence type="ECO:0000313" key="3">
    <source>
        <dbReference type="Proteomes" id="UP000176377"/>
    </source>
</evidence>
<feature type="transmembrane region" description="Helical" evidence="1">
    <location>
        <begin position="38"/>
        <end position="59"/>
    </location>
</feature>
<dbReference type="AlphaFoldDB" id="A0A1F6DG30"/>
<accession>A0A1F6DG30</accession>
<dbReference type="Proteomes" id="UP000176377">
    <property type="component" value="Unassembled WGS sequence"/>
</dbReference>
<keyword evidence="1" id="KW-0472">Membrane</keyword>
<sequence>MQIIIENLKFFLVDSWPFVAAIAVPAFFLGWRIPNSGIGAILGYVIVFVFGIFALPFLMQNGPTGQGMLAYMMPLIVPLYFVPAYILGWLGQMVRDTLIRT</sequence>
<organism evidence="2 3">
    <name type="scientific">Candidatus Kaiserbacteria bacterium RIFCSPHIGHO2_01_FULL_56_24</name>
    <dbReference type="NCBI Taxonomy" id="1798487"/>
    <lineage>
        <taxon>Bacteria</taxon>
        <taxon>Candidatus Kaiseribacteriota</taxon>
    </lineage>
</organism>
<comment type="caution">
    <text evidence="2">The sequence shown here is derived from an EMBL/GenBank/DDBJ whole genome shotgun (WGS) entry which is preliminary data.</text>
</comment>
<proteinExistence type="predicted"/>
<reference evidence="2 3" key="1">
    <citation type="journal article" date="2016" name="Nat. Commun.">
        <title>Thousands of microbial genomes shed light on interconnected biogeochemical processes in an aquifer system.</title>
        <authorList>
            <person name="Anantharaman K."/>
            <person name="Brown C.T."/>
            <person name="Hug L.A."/>
            <person name="Sharon I."/>
            <person name="Castelle C.J."/>
            <person name="Probst A.J."/>
            <person name="Thomas B.C."/>
            <person name="Singh A."/>
            <person name="Wilkins M.J."/>
            <person name="Karaoz U."/>
            <person name="Brodie E.L."/>
            <person name="Williams K.H."/>
            <person name="Hubbard S.S."/>
            <person name="Banfield J.F."/>
        </authorList>
    </citation>
    <scope>NUCLEOTIDE SEQUENCE [LARGE SCALE GENOMIC DNA]</scope>
</reference>
<name>A0A1F6DG30_9BACT</name>
<gene>
    <name evidence="2" type="ORF">A2765_02920</name>
</gene>
<protein>
    <recommendedName>
        <fullName evidence="4">L-lactate permease</fullName>
    </recommendedName>
</protein>
<evidence type="ECO:0000256" key="1">
    <source>
        <dbReference type="SAM" id="Phobius"/>
    </source>
</evidence>